<dbReference type="RefSeq" id="WP_219910222.1">
    <property type="nucleotide sequence ID" value="NZ_PXZE01000037.1"/>
</dbReference>
<feature type="chain" id="PRO_5044831809" evidence="1">
    <location>
        <begin position="18"/>
        <end position="150"/>
    </location>
</feature>
<reference evidence="2 3" key="1">
    <citation type="submission" date="2016-10" db="EMBL/GenBank/DDBJ databases">
        <title>Genome sequence of Nocardia seriolae strain EM150506, isolated from Anguila japonica.</title>
        <authorList>
            <person name="Han H.-J."/>
        </authorList>
    </citation>
    <scope>NUCLEOTIDE SEQUENCE [LARGE SCALE GENOMIC DNA]</scope>
    <source>
        <strain evidence="2 3">EM150506</strain>
    </source>
</reference>
<keyword evidence="1" id="KW-0732">Signal</keyword>
<evidence type="ECO:0000313" key="3">
    <source>
        <dbReference type="Proteomes" id="UP000180166"/>
    </source>
</evidence>
<sequence>MRTLRVLAAVITGLVLGAGGGATVPAAWGDSSDPAPYGPASAVWMAPTQGNSRYYVLWKFTPDTNEADATFYQGSAMGGTLQTSRSYTYGVNGSTVTLKSLTTKSLTLELLGYSRGSDVLRVRDGSIDEKWYGCRADNLPLAVTAACASL</sequence>
<feature type="signal peptide" evidence="1">
    <location>
        <begin position="1"/>
        <end position="17"/>
    </location>
</feature>
<dbReference type="KEGG" id="nsr:NS506_04799"/>
<evidence type="ECO:0000256" key="1">
    <source>
        <dbReference type="SAM" id="SignalP"/>
    </source>
</evidence>
<protein>
    <submittedName>
        <fullName evidence="2">Uncharacterized protein</fullName>
    </submittedName>
</protein>
<organism evidence="2 3">
    <name type="scientific">Nocardia seriolae</name>
    <dbReference type="NCBI Taxonomy" id="37332"/>
    <lineage>
        <taxon>Bacteria</taxon>
        <taxon>Bacillati</taxon>
        <taxon>Actinomycetota</taxon>
        <taxon>Actinomycetes</taxon>
        <taxon>Mycobacteriales</taxon>
        <taxon>Nocardiaceae</taxon>
        <taxon>Nocardia</taxon>
    </lineage>
</organism>
<evidence type="ECO:0000313" key="2">
    <source>
        <dbReference type="EMBL" id="APA98845.1"/>
    </source>
</evidence>
<name>A0ABC8AX87_9NOCA</name>
<proteinExistence type="predicted"/>
<dbReference type="AlphaFoldDB" id="A0ABC8AX87"/>
<dbReference type="EMBL" id="CP017839">
    <property type="protein sequence ID" value="APA98845.1"/>
    <property type="molecule type" value="Genomic_DNA"/>
</dbReference>
<gene>
    <name evidence="2" type="ORF">NS506_04799</name>
</gene>
<accession>A0ABC8AX87</accession>
<dbReference type="Proteomes" id="UP000180166">
    <property type="component" value="Chromosome"/>
</dbReference>